<organism evidence="1">
    <name type="scientific">Nothobranchius pienaari</name>
    <dbReference type="NCBI Taxonomy" id="704102"/>
    <lineage>
        <taxon>Eukaryota</taxon>
        <taxon>Metazoa</taxon>
        <taxon>Chordata</taxon>
        <taxon>Craniata</taxon>
        <taxon>Vertebrata</taxon>
        <taxon>Euteleostomi</taxon>
        <taxon>Actinopterygii</taxon>
        <taxon>Neopterygii</taxon>
        <taxon>Teleostei</taxon>
        <taxon>Neoteleostei</taxon>
        <taxon>Acanthomorphata</taxon>
        <taxon>Ovalentaria</taxon>
        <taxon>Atherinomorphae</taxon>
        <taxon>Cyprinodontiformes</taxon>
        <taxon>Nothobranchiidae</taxon>
        <taxon>Nothobranchius</taxon>
    </lineage>
</organism>
<reference evidence="1" key="1">
    <citation type="submission" date="2016-05" db="EMBL/GenBank/DDBJ databases">
        <authorList>
            <person name="Lavstsen T."/>
            <person name="Jespersen J.S."/>
        </authorList>
    </citation>
    <scope>NUCLEOTIDE SEQUENCE</scope>
    <source>
        <tissue evidence="1">Brain</tissue>
    </source>
</reference>
<accession>A0A1A8NKV4</accession>
<name>A0A1A8NKV4_9TELE</name>
<sequence length="34" mass="3890">SPIEAPRNCSFCPKDPNFYYLVVIAQLIPYIVAF</sequence>
<reference evidence="1" key="2">
    <citation type="submission" date="2016-06" db="EMBL/GenBank/DDBJ databases">
        <title>The genome of a short-lived fish provides insights into sex chromosome evolution and the genetic control of aging.</title>
        <authorList>
            <person name="Reichwald K."/>
            <person name="Felder M."/>
            <person name="Petzold A."/>
            <person name="Koch P."/>
            <person name="Groth M."/>
            <person name="Platzer M."/>
        </authorList>
    </citation>
    <scope>NUCLEOTIDE SEQUENCE</scope>
    <source>
        <tissue evidence="1">Brain</tissue>
    </source>
</reference>
<protein>
    <submittedName>
        <fullName evidence="1">E2F transcription factor 5</fullName>
    </submittedName>
</protein>
<dbReference type="EMBL" id="HAEG01003537">
    <property type="protein sequence ID" value="SBR69427.1"/>
    <property type="molecule type" value="Transcribed_RNA"/>
</dbReference>
<evidence type="ECO:0000313" key="1">
    <source>
        <dbReference type="EMBL" id="SBR69427.1"/>
    </source>
</evidence>
<dbReference type="AlphaFoldDB" id="A0A1A8NKV4"/>
<feature type="non-terminal residue" evidence="1">
    <location>
        <position position="34"/>
    </location>
</feature>
<gene>
    <name evidence="1" type="primary">E2F5</name>
</gene>
<proteinExistence type="predicted"/>
<feature type="non-terminal residue" evidence="1">
    <location>
        <position position="1"/>
    </location>
</feature>